<name>A0A0P7EBG5_9GAMM</name>
<dbReference type="AlphaFoldDB" id="A0A0P7EBG5"/>
<keyword evidence="1" id="KW-0812">Transmembrane</keyword>
<reference evidence="2 3" key="1">
    <citation type="submission" date="2015-09" db="EMBL/GenBank/DDBJ databases">
        <title>Draft Genome Sequence of Pseudoalteromonas lipolytica UCD-48B.</title>
        <authorList>
            <person name="Krusor M."/>
            <person name="Coil D.A."/>
            <person name="Lang J.M."/>
            <person name="Eisen J.A."/>
            <person name="Alexiev A."/>
        </authorList>
    </citation>
    <scope>NUCLEOTIDE SEQUENCE [LARGE SCALE GENOMIC DNA]</scope>
    <source>
        <strain evidence="2 3">UCD-48B</strain>
    </source>
</reference>
<feature type="transmembrane region" description="Helical" evidence="1">
    <location>
        <begin position="21"/>
        <end position="38"/>
    </location>
</feature>
<sequence>MDKNLPSLKVRAQSSRHGSEFLIVGGIGLIIIMLVNLLRPGEISIVEIFLATTCIAAIFIGFLKTQEPYFSLTFTQNLLIYHHKIGNWQLNRANFHHSGIPKVEQGLEYLELNAVGIKLNNIDEFLTQIHPRIAGRLLIEQRHLFMQVIQKHCKNGDCPSEWLIEETDYTAPSGQIYKGLIAMFANRTQHLRQLTGYDLLLPANVLDVDIWQFSADLNRWKLNPKEFLETRLQKSKL</sequence>
<keyword evidence="1" id="KW-1133">Transmembrane helix</keyword>
<dbReference type="EMBL" id="LJTC01000001">
    <property type="protein sequence ID" value="KPM85358.1"/>
    <property type="molecule type" value="Genomic_DNA"/>
</dbReference>
<comment type="caution">
    <text evidence="2">The sequence shown here is derived from an EMBL/GenBank/DDBJ whole genome shotgun (WGS) entry which is preliminary data.</text>
</comment>
<evidence type="ECO:0008006" key="4">
    <source>
        <dbReference type="Google" id="ProtNLM"/>
    </source>
</evidence>
<gene>
    <name evidence="2" type="ORF">AOG27_00790</name>
</gene>
<evidence type="ECO:0000313" key="3">
    <source>
        <dbReference type="Proteomes" id="UP000050378"/>
    </source>
</evidence>
<dbReference type="OrthoDB" id="7061905at2"/>
<proteinExistence type="predicted"/>
<dbReference type="Pfam" id="PF11201">
    <property type="entry name" value="DUF2982"/>
    <property type="match status" value="1"/>
</dbReference>
<feature type="transmembrane region" description="Helical" evidence="1">
    <location>
        <begin position="44"/>
        <end position="63"/>
    </location>
</feature>
<dbReference type="RefSeq" id="WP_054551110.1">
    <property type="nucleotide sequence ID" value="NZ_LJTC01000001.1"/>
</dbReference>
<organism evidence="2 3">
    <name type="scientific">Pseudoalteromonas lipolytica</name>
    <dbReference type="NCBI Taxonomy" id="570156"/>
    <lineage>
        <taxon>Bacteria</taxon>
        <taxon>Pseudomonadati</taxon>
        <taxon>Pseudomonadota</taxon>
        <taxon>Gammaproteobacteria</taxon>
        <taxon>Alteromonadales</taxon>
        <taxon>Pseudoalteromonadaceae</taxon>
        <taxon>Pseudoalteromonas</taxon>
    </lineage>
</organism>
<dbReference type="Proteomes" id="UP000050378">
    <property type="component" value="Unassembled WGS sequence"/>
</dbReference>
<keyword evidence="1" id="KW-0472">Membrane</keyword>
<dbReference type="STRING" id="570156.AOG27_00790"/>
<evidence type="ECO:0000313" key="2">
    <source>
        <dbReference type="EMBL" id="KPM85358.1"/>
    </source>
</evidence>
<dbReference type="PATRIC" id="fig|570156.3.peg.156"/>
<evidence type="ECO:0000256" key="1">
    <source>
        <dbReference type="SAM" id="Phobius"/>
    </source>
</evidence>
<dbReference type="InterPro" id="IPR021367">
    <property type="entry name" value="DUF2982"/>
</dbReference>
<accession>A0A0P7EBG5</accession>
<protein>
    <recommendedName>
        <fullName evidence="4">DUF2982 domain-containing protein</fullName>
    </recommendedName>
</protein>